<evidence type="ECO:0000313" key="3">
    <source>
        <dbReference type="EMBL" id="QXJ24581.1"/>
    </source>
</evidence>
<comment type="similarity">
    <text evidence="1">Belongs to the Cu-Zn superoxide dismutase family.</text>
</comment>
<name>A0ABX8R202_9ACTN</name>
<keyword evidence="4" id="KW-1185">Reference proteome</keyword>
<organism evidence="3 4">
    <name type="scientific">Actinomadura graeca</name>
    <dbReference type="NCBI Taxonomy" id="2750812"/>
    <lineage>
        <taxon>Bacteria</taxon>
        <taxon>Bacillati</taxon>
        <taxon>Actinomycetota</taxon>
        <taxon>Actinomycetes</taxon>
        <taxon>Streptosporangiales</taxon>
        <taxon>Thermomonosporaceae</taxon>
        <taxon>Actinomadura</taxon>
    </lineage>
</organism>
<dbReference type="Gene3D" id="2.60.40.200">
    <property type="entry name" value="Superoxide dismutase, copper/zinc binding domain"/>
    <property type="match status" value="1"/>
</dbReference>
<reference evidence="3" key="1">
    <citation type="submission" date="2020-07" db="EMBL/GenBank/DDBJ databases">
        <authorList>
            <person name="Tarantini F.S."/>
            <person name="Hong K.W."/>
            <person name="Chan K.G."/>
        </authorList>
    </citation>
    <scope>NUCLEOTIDE SEQUENCE</scope>
    <source>
        <strain evidence="3">32-07</strain>
    </source>
</reference>
<dbReference type="Pfam" id="PF00080">
    <property type="entry name" value="Sod_Cu"/>
    <property type="match status" value="1"/>
</dbReference>
<dbReference type="SUPFAM" id="SSF49329">
    <property type="entry name" value="Cu,Zn superoxide dismutase-like"/>
    <property type="match status" value="1"/>
</dbReference>
<evidence type="ECO:0000313" key="4">
    <source>
        <dbReference type="Proteomes" id="UP001049518"/>
    </source>
</evidence>
<protein>
    <submittedName>
        <fullName evidence="3">Superoxide dismutase family protein</fullName>
    </submittedName>
</protein>
<dbReference type="InterPro" id="IPR036423">
    <property type="entry name" value="SOD-like_Cu/Zn_dom_sf"/>
</dbReference>
<gene>
    <name evidence="3" type="ORF">AGRA3207_005932</name>
</gene>
<dbReference type="EMBL" id="CP059572">
    <property type="protein sequence ID" value="QXJ24581.1"/>
    <property type="molecule type" value="Genomic_DNA"/>
</dbReference>
<proteinExistence type="inferred from homology"/>
<dbReference type="Proteomes" id="UP001049518">
    <property type="component" value="Chromosome"/>
</dbReference>
<dbReference type="InterPro" id="IPR001424">
    <property type="entry name" value="SOD_Cu_Zn_dom"/>
</dbReference>
<evidence type="ECO:0000259" key="2">
    <source>
        <dbReference type="Pfam" id="PF00080"/>
    </source>
</evidence>
<accession>A0ABX8R202</accession>
<feature type="domain" description="Superoxide dismutase copper/zinc binding" evidence="2">
    <location>
        <begin position="66"/>
        <end position="173"/>
    </location>
</feature>
<sequence>MHLPARVPVRAAVTLAAAGAAVLAPLPIPALAGPQPRLIIIDGPTNVHDAAYSGVRTRVIVREGRRTDVRLTATGFPAAAAGKTFGAHVHRDRCGAEPAASGPHYRNPHARRHAPVREKEIWLDLKVKPDGTAESRTLARWRIARGAAHSVVIHAHPTDPKTGDAGPRLLCTTVPF</sequence>
<evidence type="ECO:0000256" key="1">
    <source>
        <dbReference type="ARBA" id="ARBA00010457"/>
    </source>
</evidence>
<dbReference type="RefSeq" id="WP_231330454.1">
    <property type="nucleotide sequence ID" value="NZ_CP059572.1"/>
</dbReference>